<name>A0ACC2MNC0_PERAE</name>
<sequence>MDRRVGVVGAGIGGLLACKYMLEKGFHPIVFEAQSGVGGVWTCTVETTKLQSHKDYYQFSDFPWPPSVKEDFPNSKQVLEYVEFGIPNIPEFQPGKGPEVYDGKVLHSMDYAAMDNASAAESIKGKRVAVVGFQKSAMDIAAECANANGVEFPCTLICRTPRWNVPDYFPWGVPLSLLYLNRFAELLYHKPGEGVLLALFATLLSPVRWAFSKFVESYIRSKFPLKKYGMIPKHSFFQEISSCMTSVAPEDFYDEGEKGSIILKKSQSFSFCRNGLIIESESSPLATDMVIFGTGFKADQKLIGIFESPAFQKYIKGPSVTTVPLYKFQFRQIFTEEWDKMMTSTLVGHWENCPSFLLIKFALWMLGLFGRGGEVDKNEDSSNLSCGQLSTPRSLHANNPQE</sequence>
<dbReference type="EMBL" id="CM056809">
    <property type="protein sequence ID" value="KAJ8647161.1"/>
    <property type="molecule type" value="Genomic_DNA"/>
</dbReference>
<comment type="caution">
    <text evidence="1">The sequence shown here is derived from an EMBL/GenBank/DDBJ whole genome shotgun (WGS) entry which is preliminary data.</text>
</comment>
<organism evidence="1 2">
    <name type="scientific">Persea americana</name>
    <name type="common">Avocado</name>
    <dbReference type="NCBI Taxonomy" id="3435"/>
    <lineage>
        <taxon>Eukaryota</taxon>
        <taxon>Viridiplantae</taxon>
        <taxon>Streptophyta</taxon>
        <taxon>Embryophyta</taxon>
        <taxon>Tracheophyta</taxon>
        <taxon>Spermatophyta</taxon>
        <taxon>Magnoliopsida</taxon>
        <taxon>Magnoliidae</taxon>
        <taxon>Laurales</taxon>
        <taxon>Lauraceae</taxon>
        <taxon>Persea</taxon>
    </lineage>
</organism>
<evidence type="ECO:0000313" key="1">
    <source>
        <dbReference type="EMBL" id="KAJ8647161.1"/>
    </source>
</evidence>
<keyword evidence="2" id="KW-1185">Reference proteome</keyword>
<evidence type="ECO:0000313" key="2">
    <source>
        <dbReference type="Proteomes" id="UP001234297"/>
    </source>
</evidence>
<reference evidence="1 2" key="1">
    <citation type="journal article" date="2022" name="Hortic Res">
        <title>A haplotype resolved chromosomal level avocado genome allows analysis of novel avocado genes.</title>
        <authorList>
            <person name="Nath O."/>
            <person name="Fletcher S.J."/>
            <person name="Hayward A."/>
            <person name="Shaw L.M."/>
            <person name="Masouleh A.K."/>
            <person name="Furtado A."/>
            <person name="Henry R.J."/>
            <person name="Mitter N."/>
        </authorList>
    </citation>
    <scope>NUCLEOTIDE SEQUENCE [LARGE SCALE GENOMIC DNA]</scope>
    <source>
        <strain evidence="2">cv. Hass</strain>
    </source>
</reference>
<proteinExistence type="predicted"/>
<dbReference type="Proteomes" id="UP001234297">
    <property type="component" value="Chromosome 1"/>
</dbReference>
<accession>A0ACC2MNC0</accession>
<protein>
    <submittedName>
        <fullName evidence="1">Uncharacterized protein</fullName>
    </submittedName>
</protein>
<gene>
    <name evidence="1" type="ORF">MRB53_000184</name>
</gene>